<dbReference type="PANTHER" id="PTHR43064">
    <property type="entry name" value="PHOSPHORIBOSYLAMINOIMIDAZOLE CARBOXYLASE-RELATED"/>
    <property type="match status" value="1"/>
</dbReference>
<dbReference type="GO" id="GO:0016787">
    <property type="term" value="F:hydrolase activity"/>
    <property type="evidence" value="ECO:0007669"/>
    <property type="project" value="InterPro"/>
</dbReference>
<dbReference type="PANTHER" id="PTHR43064:SF1">
    <property type="entry name" value="SLL1489 PROTEIN"/>
    <property type="match status" value="1"/>
</dbReference>
<accession>A0A381ZHD4</accession>
<protein>
    <recommendedName>
        <fullName evidence="1">PurE domain-containing protein</fullName>
    </recommendedName>
</protein>
<reference evidence="2" key="1">
    <citation type="submission" date="2018-05" db="EMBL/GenBank/DDBJ databases">
        <authorList>
            <person name="Lanie J.A."/>
            <person name="Ng W.-L."/>
            <person name="Kazmierczak K.M."/>
            <person name="Andrzejewski T.M."/>
            <person name="Davidsen T.M."/>
            <person name="Wayne K.J."/>
            <person name="Tettelin H."/>
            <person name="Glass J.I."/>
            <person name="Rusch D."/>
            <person name="Podicherti R."/>
            <person name="Tsui H.-C.T."/>
            <person name="Winkler M.E."/>
        </authorList>
    </citation>
    <scope>NUCLEOTIDE SEQUENCE</scope>
</reference>
<dbReference type="SMART" id="SM01001">
    <property type="entry name" value="AIRC"/>
    <property type="match status" value="1"/>
</dbReference>
<gene>
    <name evidence="2" type="ORF">METZ01_LOCUS141463</name>
</gene>
<dbReference type="GO" id="GO:0006189">
    <property type="term" value="P:'de novo' IMP biosynthetic process"/>
    <property type="evidence" value="ECO:0007669"/>
    <property type="project" value="InterPro"/>
</dbReference>
<dbReference type="Pfam" id="PF00731">
    <property type="entry name" value="AIRC"/>
    <property type="match status" value="1"/>
</dbReference>
<feature type="domain" description="PurE" evidence="1">
    <location>
        <begin position="111"/>
        <end position="243"/>
    </location>
</feature>
<evidence type="ECO:0000313" key="2">
    <source>
        <dbReference type="EMBL" id="SVA88609.1"/>
    </source>
</evidence>
<dbReference type="InterPro" id="IPR000031">
    <property type="entry name" value="PurE_dom"/>
</dbReference>
<dbReference type="NCBIfam" id="NF033503">
    <property type="entry name" value="LarB"/>
    <property type="match status" value="1"/>
</dbReference>
<sequence>MDDLHHQILTPQQAIKKLETLPYENLKFARVDHHRALRIGMPEVIYCQGKTVVQIKKIIQSMNRAGHSVLATKLSKDSFRKLKPSLPKVSEYNEMAQTLVIEKNKQRKRSGLIIIISAGTSDIPIAEEASVTAQLLGSRIETLFDVGVAGIHRLLDNLEQIRKARVVIVVAGMEGALARVVGGLGDKPIIAVPTSIGYGTSFGGVSALLTMLNSCAPGIAVVNIDNGFGAGSMAHRINILGDSIGTE</sequence>
<dbReference type="InterPro" id="IPR039476">
    <property type="entry name" value="P2CMN_synthase_LarB"/>
</dbReference>
<organism evidence="2">
    <name type="scientific">marine metagenome</name>
    <dbReference type="NCBI Taxonomy" id="408172"/>
    <lineage>
        <taxon>unclassified sequences</taxon>
        <taxon>metagenomes</taxon>
        <taxon>ecological metagenomes</taxon>
    </lineage>
</organism>
<dbReference type="EMBL" id="UINC01021315">
    <property type="protein sequence ID" value="SVA88609.1"/>
    <property type="molecule type" value="Genomic_DNA"/>
</dbReference>
<dbReference type="SUPFAM" id="SSF52255">
    <property type="entry name" value="N5-CAIR mutase (phosphoribosylaminoimidazole carboxylase, PurE)"/>
    <property type="match status" value="1"/>
</dbReference>
<proteinExistence type="predicted"/>
<name>A0A381ZHD4_9ZZZZ</name>
<dbReference type="AlphaFoldDB" id="A0A381ZHD4"/>
<dbReference type="Gene3D" id="3.40.50.1970">
    <property type="match status" value="1"/>
</dbReference>
<evidence type="ECO:0000259" key="1">
    <source>
        <dbReference type="SMART" id="SM01001"/>
    </source>
</evidence>